<protein>
    <recommendedName>
        <fullName evidence="2">GerMN domain-containing protein</fullName>
    </recommendedName>
</protein>
<dbReference type="Proteomes" id="UP000587760">
    <property type="component" value="Unassembled WGS sequence"/>
</dbReference>
<gene>
    <name evidence="3" type="ORF">HNR50_000787</name>
</gene>
<name>A0A841R2A8_9SPIO</name>
<comment type="caution">
    <text evidence="3">The sequence shown here is derived from an EMBL/GenBank/DDBJ whole genome shotgun (WGS) entry which is preliminary data.</text>
</comment>
<dbReference type="InterPro" id="IPR019606">
    <property type="entry name" value="GerMN"/>
</dbReference>
<keyword evidence="4" id="KW-1185">Reference proteome</keyword>
<dbReference type="EMBL" id="JACHGJ010000001">
    <property type="protein sequence ID" value="MBB6479154.1"/>
    <property type="molecule type" value="Genomic_DNA"/>
</dbReference>
<organism evidence="3 4">
    <name type="scientific">Spirochaeta isovalerica</name>
    <dbReference type="NCBI Taxonomy" id="150"/>
    <lineage>
        <taxon>Bacteria</taxon>
        <taxon>Pseudomonadati</taxon>
        <taxon>Spirochaetota</taxon>
        <taxon>Spirochaetia</taxon>
        <taxon>Spirochaetales</taxon>
        <taxon>Spirochaetaceae</taxon>
        <taxon>Spirochaeta</taxon>
    </lineage>
</organism>
<proteinExistence type="predicted"/>
<dbReference type="Pfam" id="PF10646">
    <property type="entry name" value="Germane"/>
    <property type="match status" value="1"/>
</dbReference>
<evidence type="ECO:0000256" key="1">
    <source>
        <dbReference type="SAM" id="Phobius"/>
    </source>
</evidence>
<reference evidence="3 4" key="1">
    <citation type="submission" date="2020-08" db="EMBL/GenBank/DDBJ databases">
        <title>Genomic Encyclopedia of Type Strains, Phase IV (KMG-IV): sequencing the most valuable type-strain genomes for metagenomic binning, comparative biology and taxonomic classification.</title>
        <authorList>
            <person name="Goeker M."/>
        </authorList>
    </citation>
    <scope>NUCLEOTIDE SEQUENCE [LARGE SCALE GENOMIC DNA]</scope>
    <source>
        <strain evidence="3 4">DSM 2461</strain>
    </source>
</reference>
<evidence type="ECO:0000259" key="2">
    <source>
        <dbReference type="Pfam" id="PF10646"/>
    </source>
</evidence>
<evidence type="ECO:0000313" key="3">
    <source>
        <dbReference type="EMBL" id="MBB6479154.1"/>
    </source>
</evidence>
<keyword evidence="1" id="KW-1133">Transmembrane helix</keyword>
<feature type="domain" description="GerMN" evidence="2">
    <location>
        <begin position="44"/>
        <end position="154"/>
    </location>
</feature>
<keyword evidence="1" id="KW-0472">Membrane</keyword>
<sequence>MTEKINKWVTGKGILIPAALLAAVFTISLVAFLFAGNQEAKRVLFFPDDMTRKVRGESRYLPVYGTDVENIELLVRELLLGPEYLLYDRAVPRDTKLNTLIFDKGKLYLDFSIDIAVSDDSGSVHFEDAINLIKKTVTFNFKNVRTVNITVDGQNPGSAYYSGRADK</sequence>
<feature type="transmembrane region" description="Helical" evidence="1">
    <location>
        <begin position="14"/>
        <end position="35"/>
    </location>
</feature>
<dbReference type="RefSeq" id="WP_184744043.1">
    <property type="nucleotide sequence ID" value="NZ_JACHGJ010000001.1"/>
</dbReference>
<evidence type="ECO:0000313" key="4">
    <source>
        <dbReference type="Proteomes" id="UP000587760"/>
    </source>
</evidence>
<keyword evidence="1" id="KW-0812">Transmembrane</keyword>
<dbReference type="AlphaFoldDB" id="A0A841R2A8"/>
<accession>A0A841R2A8</accession>